<dbReference type="PaxDb" id="4097-A0A1S4CW80"/>
<protein>
    <recommendedName>
        <fullName evidence="1">DUF4219 domain-containing protein</fullName>
    </recommendedName>
</protein>
<gene>
    <name evidence="2" type="primary">LOC107823276</name>
</gene>
<sequence>MELANGGSSSNAQFGAEKLVGTNYKYWRMCMEAYLLGQDLWDLIVGAEADIPANTPENAEPRRKWKIKCELDPDEKIGEARMRRFLIRGLKESFHHLHSRLVKATFS</sequence>
<dbReference type="KEGG" id="nta:107823276"/>
<evidence type="ECO:0000259" key="1">
    <source>
        <dbReference type="Pfam" id="PF13961"/>
    </source>
</evidence>
<reference evidence="2" key="1">
    <citation type="submission" date="2025-08" db="UniProtKB">
        <authorList>
            <consortium name="RefSeq"/>
        </authorList>
    </citation>
    <scope>IDENTIFICATION</scope>
</reference>
<dbReference type="AlphaFoldDB" id="A0A1S4CW80"/>
<dbReference type="Pfam" id="PF13961">
    <property type="entry name" value="DUF4219"/>
    <property type="match status" value="1"/>
</dbReference>
<organism evidence="2">
    <name type="scientific">Nicotiana tabacum</name>
    <name type="common">Common tobacco</name>
    <dbReference type="NCBI Taxonomy" id="4097"/>
    <lineage>
        <taxon>Eukaryota</taxon>
        <taxon>Viridiplantae</taxon>
        <taxon>Streptophyta</taxon>
        <taxon>Embryophyta</taxon>
        <taxon>Tracheophyta</taxon>
        <taxon>Spermatophyta</taxon>
        <taxon>Magnoliopsida</taxon>
        <taxon>eudicotyledons</taxon>
        <taxon>Gunneridae</taxon>
        <taxon>Pentapetalae</taxon>
        <taxon>asterids</taxon>
        <taxon>lamiids</taxon>
        <taxon>Solanales</taxon>
        <taxon>Solanaceae</taxon>
        <taxon>Nicotianoideae</taxon>
        <taxon>Nicotianeae</taxon>
        <taxon>Nicotiana</taxon>
    </lineage>
</organism>
<proteinExistence type="predicted"/>
<dbReference type="OrthoDB" id="1626798at2759"/>
<accession>A0A1S4CW80</accession>
<evidence type="ECO:0000313" key="2">
    <source>
        <dbReference type="RefSeq" id="XP_016505390.1"/>
    </source>
</evidence>
<dbReference type="RefSeq" id="XP_016505390.1">
    <property type="nucleotide sequence ID" value="XM_016649904.1"/>
</dbReference>
<feature type="domain" description="DUF4219" evidence="1">
    <location>
        <begin position="21"/>
        <end position="42"/>
    </location>
</feature>
<name>A0A1S4CW80_TOBAC</name>
<dbReference type="InterPro" id="IPR025314">
    <property type="entry name" value="DUF4219"/>
</dbReference>